<feature type="compositionally biased region" description="Pro residues" evidence="1">
    <location>
        <begin position="1"/>
        <end position="12"/>
    </location>
</feature>
<gene>
    <name evidence="2" type="ORF">PCOR1329_LOCUS62232</name>
</gene>
<reference evidence="2" key="1">
    <citation type="submission" date="2023-10" db="EMBL/GenBank/DDBJ databases">
        <authorList>
            <person name="Chen Y."/>
            <person name="Shah S."/>
            <person name="Dougan E. K."/>
            <person name="Thang M."/>
            <person name="Chan C."/>
        </authorList>
    </citation>
    <scope>NUCLEOTIDE SEQUENCE [LARGE SCALE GENOMIC DNA]</scope>
</reference>
<proteinExistence type="predicted"/>
<evidence type="ECO:0000313" key="2">
    <source>
        <dbReference type="EMBL" id="CAK0878485.1"/>
    </source>
</evidence>
<keyword evidence="3" id="KW-1185">Reference proteome</keyword>
<comment type="caution">
    <text evidence="2">The sequence shown here is derived from an EMBL/GenBank/DDBJ whole genome shotgun (WGS) entry which is preliminary data.</text>
</comment>
<feature type="compositionally biased region" description="Low complexity" evidence="1">
    <location>
        <begin position="65"/>
        <end position="74"/>
    </location>
</feature>
<name>A0ABN9VXU0_9DINO</name>
<evidence type="ECO:0000256" key="1">
    <source>
        <dbReference type="SAM" id="MobiDB-lite"/>
    </source>
</evidence>
<feature type="region of interest" description="Disordered" evidence="1">
    <location>
        <begin position="1"/>
        <end position="79"/>
    </location>
</feature>
<accession>A0ABN9VXU0</accession>
<dbReference type="EMBL" id="CAUYUJ010017851">
    <property type="protein sequence ID" value="CAK0878485.1"/>
    <property type="molecule type" value="Genomic_DNA"/>
</dbReference>
<protein>
    <submittedName>
        <fullName evidence="2">Uncharacterized protein</fullName>
    </submittedName>
</protein>
<organism evidence="2 3">
    <name type="scientific">Prorocentrum cordatum</name>
    <dbReference type="NCBI Taxonomy" id="2364126"/>
    <lineage>
        <taxon>Eukaryota</taxon>
        <taxon>Sar</taxon>
        <taxon>Alveolata</taxon>
        <taxon>Dinophyceae</taxon>
        <taxon>Prorocentrales</taxon>
        <taxon>Prorocentraceae</taxon>
        <taxon>Prorocentrum</taxon>
    </lineage>
</organism>
<feature type="compositionally biased region" description="Basic and acidic residues" evidence="1">
    <location>
        <begin position="33"/>
        <end position="43"/>
    </location>
</feature>
<evidence type="ECO:0000313" key="3">
    <source>
        <dbReference type="Proteomes" id="UP001189429"/>
    </source>
</evidence>
<dbReference type="Proteomes" id="UP001189429">
    <property type="component" value="Unassembled WGS sequence"/>
</dbReference>
<sequence length="164" mass="16653">RAGAPRPPPAPAPGRVQRRLPRMDAMAPSRAPPAKDGDERGIDSRAGSTCAASMPSCHSERDLGPRLSPLLRASPPAPVGRVAGRFRVRLWRASRSQPFGVAFADGAAPGRAAVAEDAPHLGLRAGDEAIGRAAPPDTASDGAAAGDAVDDAAVDGVCTSSKHS</sequence>
<feature type="non-terminal residue" evidence="2">
    <location>
        <position position="164"/>
    </location>
</feature>
<feature type="non-terminal residue" evidence="2">
    <location>
        <position position="1"/>
    </location>
</feature>